<dbReference type="PROSITE" id="PS50163">
    <property type="entry name" value="RECA_3"/>
    <property type="match status" value="1"/>
</dbReference>
<evidence type="ECO:0000256" key="9">
    <source>
        <dbReference type="HAMAP-Rule" id="MF_00268"/>
    </source>
</evidence>
<evidence type="ECO:0000256" key="12">
    <source>
        <dbReference type="SAM" id="MobiDB-lite"/>
    </source>
</evidence>
<dbReference type="OrthoDB" id="9776733at2"/>
<dbReference type="InterPro" id="IPR003593">
    <property type="entry name" value="AAA+_ATPase"/>
</dbReference>
<dbReference type="InterPro" id="IPR023400">
    <property type="entry name" value="RecA_C_sf"/>
</dbReference>
<dbReference type="InterPro" id="IPR020584">
    <property type="entry name" value="DNA_recomb/repair_RecA_CS"/>
</dbReference>
<keyword evidence="5 9" id="KW-0238">DNA-binding</keyword>
<keyword evidence="6 9" id="KW-0233">DNA recombination</keyword>
<dbReference type="GO" id="GO:0005524">
    <property type="term" value="F:ATP binding"/>
    <property type="evidence" value="ECO:0007669"/>
    <property type="project" value="UniProtKB-UniRule"/>
</dbReference>
<organism evidence="15 16">
    <name type="scientific">Boudabousia liubingyangii</name>
    <dbReference type="NCBI Taxonomy" id="1921764"/>
    <lineage>
        <taxon>Bacteria</taxon>
        <taxon>Bacillati</taxon>
        <taxon>Actinomycetota</taxon>
        <taxon>Actinomycetes</taxon>
        <taxon>Actinomycetales</taxon>
        <taxon>Actinomycetaceae</taxon>
        <taxon>Boudabousia</taxon>
    </lineage>
</organism>
<dbReference type="PANTHER" id="PTHR45900">
    <property type="entry name" value="RECA"/>
    <property type="match status" value="1"/>
</dbReference>
<keyword evidence="16" id="KW-1185">Reference proteome</keyword>
<dbReference type="STRING" id="1921764.BSR28_03185"/>
<dbReference type="CDD" id="cd00983">
    <property type="entry name" value="RecA"/>
    <property type="match status" value="1"/>
</dbReference>
<dbReference type="InterPro" id="IPR013765">
    <property type="entry name" value="DNA_recomb/repair_RecA"/>
</dbReference>
<keyword evidence="9" id="KW-0963">Cytoplasm</keyword>
<dbReference type="PROSITE" id="PS00321">
    <property type="entry name" value="RECA_1"/>
    <property type="match status" value="1"/>
</dbReference>
<reference evidence="15 16" key="1">
    <citation type="submission" date="2016-11" db="EMBL/GenBank/DDBJ databases">
        <title>Actinomyces gypaetusis sp. nov. isolated from the vulture Gypaetus barbatus in Qinghai Tibet Plateau China.</title>
        <authorList>
            <person name="Meng X."/>
        </authorList>
    </citation>
    <scope>NUCLEOTIDE SEQUENCE [LARGE SCALE GENOMIC DNA]</scope>
    <source>
        <strain evidence="15 16">VUL4_2</strain>
    </source>
</reference>
<sequence>MAPKKPQPQADRTKALSAAIAHIDKTFGKGAIMRLGDEVRQAVPVIPTGSLAIDAALGIGGLPRGRIVEIYGPESSGKTTVALHAVASIQKMGGNAAFIDAEHALDPEYAKKLGVDTDNLLVSQPDTGEQALEIADLLIRSGGVDLVVVDSVAALVPKAEIDGEMGDSHVGLQARLMSQALRKITGALSATGTTAIFINQLREKIGVFFGSPETTTGGKALKFYASVRMDVRRIATLKDGENPVGNKTKIKIVKNKMAPPFKQAEFDILYGQGISREGGLIDMGVEAGIIRKSGSWFTYGEDQLGQGRENVRQFLKDNPELADEIDRKIRINMGLLPPEEEEGAVAEGTGSDPAAAALGKATKKAKAAAGDSEDAGF</sequence>
<evidence type="ECO:0000259" key="14">
    <source>
        <dbReference type="PROSITE" id="PS50163"/>
    </source>
</evidence>
<keyword evidence="9 11" id="KW-0227">DNA damage</keyword>
<dbReference type="Proteomes" id="UP000186785">
    <property type="component" value="Unassembled WGS sequence"/>
</dbReference>
<comment type="similarity">
    <text evidence="1 9 11">Belongs to the RecA family.</text>
</comment>
<dbReference type="GO" id="GO:0006281">
    <property type="term" value="P:DNA repair"/>
    <property type="evidence" value="ECO:0007669"/>
    <property type="project" value="UniProtKB-UniRule"/>
</dbReference>
<dbReference type="FunFam" id="3.40.50.300:FF:000087">
    <property type="entry name" value="Recombinase RecA"/>
    <property type="match status" value="1"/>
</dbReference>
<feature type="domain" description="RecA family profile 2" evidence="14">
    <location>
        <begin position="206"/>
        <end position="279"/>
    </location>
</feature>
<keyword evidence="4 9" id="KW-0067">ATP-binding</keyword>
<dbReference type="PANTHER" id="PTHR45900:SF1">
    <property type="entry name" value="MITOCHONDRIAL DNA REPAIR PROTEIN RECA HOMOLOG-RELATED"/>
    <property type="match status" value="1"/>
</dbReference>
<dbReference type="InterPro" id="IPR020588">
    <property type="entry name" value="RecA_ATP-bd"/>
</dbReference>
<comment type="caution">
    <text evidence="15">The sequence shown here is derived from an EMBL/GenBank/DDBJ whole genome shotgun (WGS) entry which is preliminary data.</text>
</comment>
<evidence type="ECO:0000256" key="11">
    <source>
        <dbReference type="RuleBase" id="RU004527"/>
    </source>
</evidence>
<dbReference type="GO" id="GO:0005829">
    <property type="term" value="C:cytosol"/>
    <property type="evidence" value="ECO:0007669"/>
    <property type="project" value="TreeGrafter"/>
</dbReference>
<dbReference type="GO" id="GO:0003697">
    <property type="term" value="F:single-stranded DNA binding"/>
    <property type="evidence" value="ECO:0007669"/>
    <property type="project" value="UniProtKB-UniRule"/>
</dbReference>
<dbReference type="InterPro" id="IPR020587">
    <property type="entry name" value="RecA_monomer-monomer_interface"/>
</dbReference>
<keyword evidence="3 9" id="KW-0547">Nucleotide-binding</keyword>
<name>A0A1Q5PN47_9ACTO</name>
<dbReference type="EMBL" id="MQSV01000002">
    <property type="protein sequence ID" value="OKL48939.1"/>
    <property type="molecule type" value="Genomic_DNA"/>
</dbReference>
<keyword evidence="7 9" id="KW-0742">SOS response</keyword>
<evidence type="ECO:0000256" key="10">
    <source>
        <dbReference type="RuleBase" id="RU000526"/>
    </source>
</evidence>
<evidence type="ECO:0000256" key="3">
    <source>
        <dbReference type="ARBA" id="ARBA00022741"/>
    </source>
</evidence>
<dbReference type="NCBIfam" id="TIGR02012">
    <property type="entry name" value="tigrfam_recA"/>
    <property type="match status" value="1"/>
</dbReference>
<evidence type="ECO:0000256" key="1">
    <source>
        <dbReference type="ARBA" id="ARBA00009391"/>
    </source>
</evidence>
<evidence type="ECO:0000256" key="7">
    <source>
        <dbReference type="ARBA" id="ARBA00023236"/>
    </source>
</evidence>
<feature type="domain" description="RecA family profile 1" evidence="13">
    <location>
        <begin position="42"/>
        <end position="201"/>
    </location>
</feature>
<dbReference type="Pfam" id="PF21096">
    <property type="entry name" value="RecA_C"/>
    <property type="match status" value="1"/>
</dbReference>
<dbReference type="Pfam" id="PF00154">
    <property type="entry name" value="RecA_N"/>
    <property type="match status" value="1"/>
</dbReference>
<gene>
    <name evidence="9" type="primary">recA</name>
    <name evidence="15" type="ORF">BSR29_03615</name>
</gene>
<comment type="function">
    <text evidence="9">Can catalyze the hydrolysis of ATP in the presence of single-stranded DNA, the ATP-dependent uptake of single-stranded DNA by duplex DNA, and the ATP-dependent hybridization of homologous single-stranded DNAs. It interacts with LexA causing its activation and leading to its autocatalytic cleavage.</text>
</comment>
<dbReference type="SUPFAM" id="SSF52540">
    <property type="entry name" value="P-loop containing nucleoside triphosphate hydrolases"/>
    <property type="match status" value="1"/>
</dbReference>
<dbReference type="RefSeq" id="WP_073708927.1">
    <property type="nucleotide sequence ID" value="NZ_MQSU01000002.1"/>
</dbReference>
<proteinExistence type="inferred from homology"/>
<dbReference type="InterPro" id="IPR049428">
    <property type="entry name" value="RecA-like_N"/>
</dbReference>
<evidence type="ECO:0000256" key="5">
    <source>
        <dbReference type="ARBA" id="ARBA00023125"/>
    </source>
</evidence>
<dbReference type="PRINTS" id="PR00142">
    <property type="entry name" value="RECA"/>
</dbReference>
<evidence type="ECO:0000256" key="2">
    <source>
        <dbReference type="ARBA" id="ARBA00015553"/>
    </source>
</evidence>
<dbReference type="SMART" id="SM00382">
    <property type="entry name" value="AAA"/>
    <property type="match status" value="1"/>
</dbReference>
<evidence type="ECO:0000259" key="13">
    <source>
        <dbReference type="PROSITE" id="PS50162"/>
    </source>
</evidence>
<dbReference type="SUPFAM" id="SSF54752">
    <property type="entry name" value="RecA protein, C-terminal domain"/>
    <property type="match status" value="1"/>
</dbReference>
<dbReference type="GO" id="GO:0140664">
    <property type="term" value="F:ATP-dependent DNA damage sensor activity"/>
    <property type="evidence" value="ECO:0007669"/>
    <property type="project" value="InterPro"/>
</dbReference>
<comment type="subcellular location">
    <subcellularLocation>
        <location evidence="9">Cytoplasm</location>
    </subcellularLocation>
</comment>
<dbReference type="GO" id="GO:0003684">
    <property type="term" value="F:damaged DNA binding"/>
    <property type="evidence" value="ECO:0007669"/>
    <property type="project" value="UniProtKB-UniRule"/>
</dbReference>
<dbReference type="HAMAP" id="MF_00268">
    <property type="entry name" value="RecA"/>
    <property type="match status" value="1"/>
</dbReference>
<dbReference type="GO" id="GO:0006310">
    <property type="term" value="P:DNA recombination"/>
    <property type="evidence" value="ECO:0007669"/>
    <property type="project" value="UniProtKB-UniRule"/>
</dbReference>
<protein>
    <recommendedName>
        <fullName evidence="2 9">Protein RecA</fullName>
    </recommendedName>
    <alternativeName>
        <fullName evidence="8 9">Recombinase A</fullName>
    </alternativeName>
</protein>
<evidence type="ECO:0000313" key="15">
    <source>
        <dbReference type="EMBL" id="OKL48939.1"/>
    </source>
</evidence>
<dbReference type="Gene3D" id="3.40.50.300">
    <property type="entry name" value="P-loop containing nucleotide triphosphate hydrolases"/>
    <property type="match status" value="1"/>
</dbReference>
<evidence type="ECO:0000256" key="4">
    <source>
        <dbReference type="ARBA" id="ARBA00022840"/>
    </source>
</evidence>
<dbReference type="PROSITE" id="PS50162">
    <property type="entry name" value="RECA_2"/>
    <property type="match status" value="1"/>
</dbReference>
<feature type="region of interest" description="Disordered" evidence="12">
    <location>
        <begin position="338"/>
        <end position="377"/>
    </location>
</feature>
<accession>A0A1Q5PN47</accession>
<dbReference type="GO" id="GO:0009432">
    <property type="term" value="P:SOS response"/>
    <property type="evidence" value="ECO:0007669"/>
    <property type="project" value="UniProtKB-UniRule"/>
</dbReference>
<evidence type="ECO:0000256" key="8">
    <source>
        <dbReference type="ARBA" id="ARBA00033319"/>
    </source>
</evidence>
<dbReference type="InterPro" id="IPR027417">
    <property type="entry name" value="P-loop_NTPase"/>
</dbReference>
<feature type="binding site" evidence="9">
    <location>
        <begin position="72"/>
        <end position="79"/>
    </location>
    <ligand>
        <name>ATP</name>
        <dbReference type="ChEBI" id="CHEBI:30616"/>
    </ligand>
</feature>
<dbReference type="AlphaFoldDB" id="A0A1Q5PN47"/>
<dbReference type="InterPro" id="IPR049261">
    <property type="entry name" value="RecA-like_C"/>
</dbReference>
<evidence type="ECO:0000256" key="6">
    <source>
        <dbReference type="ARBA" id="ARBA00023172"/>
    </source>
</evidence>
<keyword evidence="9 10" id="KW-0234">DNA repair</keyword>
<evidence type="ECO:0000313" key="16">
    <source>
        <dbReference type="Proteomes" id="UP000186785"/>
    </source>
</evidence>